<dbReference type="SMART" id="SM00530">
    <property type="entry name" value="HTH_XRE"/>
    <property type="match status" value="1"/>
</dbReference>
<sequence length="264" mass="29137">MQFMKTNKREDLASYLEEQRAKKLAEMGEYLRHLREEQALSLDDVASLTKVPARMLNAIEEGRLEPLPEPVYTKGFIKRYADALGLNGSEFASVFPTAQVSSAKRPLWGELPAAQLKPIHLYLFYLALIIAAVTGLSQMVDRSAQQALLPGTEKPTTTKKPEPSKNDKAEDKVAFVSMKDSKNSSEPVKVGLNVTSDSWVRVVVDGKKEFEGTLPQGTQRTWTAKQEIVLRAGNAGGVMVAYNDEQAKKLGTPGTIKQVIFKAN</sequence>
<feature type="domain" description="HTH cro/C1-type" evidence="3">
    <location>
        <begin position="31"/>
        <end position="91"/>
    </location>
</feature>
<keyword evidence="2" id="KW-0812">Transmembrane</keyword>
<evidence type="ECO:0000256" key="2">
    <source>
        <dbReference type="SAM" id="Phobius"/>
    </source>
</evidence>
<dbReference type="Proteomes" id="UP000185860">
    <property type="component" value="Unassembled WGS sequence"/>
</dbReference>
<evidence type="ECO:0000313" key="4">
    <source>
        <dbReference type="EMBL" id="OKH36890.1"/>
    </source>
</evidence>
<dbReference type="PROSITE" id="PS50943">
    <property type="entry name" value="HTH_CROC1"/>
    <property type="match status" value="1"/>
</dbReference>
<dbReference type="InterPro" id="IPR050400">
    <property type="entry name" value="Bact_Cytoskel_RodZ"/>
</dbReference>
<feature type="compositionally biased region" description="Basic and acidic residues" evidence="1">
    <location>
        <begin position="159"/>
        <end position="172"/>
    </location>
</feature>
<accession>A0A1U7IIA1</accession>
<feature type="transmembrane region" description="Helical" evidence="2">
    <location>
        <begin position="121"/>
        <end position="140"/>
    </location>
</feature>
<dbReference type="InterPro" id="IPR001387">
    <property type="entry name" value="Cro/C1-type_HTH"/>
</dbReference>
<dbReference type="AlphaFoldDB" id="A0A1U7IIA1"/>
<dbReference type="Pfam" id="PF13464">
    <property type="entry name" value="RodZ_C"/>
    <property type="match status" value="1"/>
</dbReference>
<dbReference type="STRING" id="454136.NIES2119_15850"/>
<proteinExistence type="predicted"/>
<keyword evidence="2" id="KW-1133">Transmembrane helix</keyword>
<name>A0A1U7IIA1_9CYAN</name>
<reference evidence="4 5" key="1">
    <citation type="submission" date="2016-11" db="EMBL/GenBank/DDBJ databases">
        <title>Draft Genome Sequences of Nine Cyanobacterial Strains from Diverse Habitats.</title>
        <authorList>
            <person name="Zhu T."/>
            <person name="Hou S."/>
            <person name="Lu X."/>
            <person name="Hess W.R."/>
        </authorList>
    </citation>
    <scope>NUCLEOTIDE SEQUENCE [LARGE SCALE GENOMIC DNA]</scope>
    <source>
        <strain evidence="4 5">IAM M-71</strain>
    </source>
</reference>
<feature type="region of interest" description="Disordered" evidence="1">
    <location>
        <begin position="147"/>
        <end position="172"/>
    </location>
</feature>
<dbReference type="InterPro" id="IPR025194">
    <property type="entry name" value="RodZ-like_C"/>
</dbReference>
<dbReference type="PANTHER" id="PTHR34475">
    <property type="match status" value="1"/>
</dbReference>
<gene>
    <name evidence="4" type="ORF">NIES2119_15850</name>
</gene>
<evidence type="ECO:0000256" key="1">
    <source>
        <dbReference type="SAM" id="MobiDB-lite"/>
    </source>
</evidence>
<dbReference type="InterPro" id="IPR010982">
    <property type="entry name" value="Lambda_DNA-bd_dom_sf"/>
</dbReference>
<dbReference type="EMBL" id="MRCE01000014">
    <property type="protein sequence ID" value="OKH36890.1"/>
    <property type="molecule type" value="Genomic_DNA"/>
</dbReference>
<comment type="caution">
    <text evidence="4">The sequence shown here is derived from an EMBL/GenBank/DDBJ whole genome shotgun (WGS) entry which is preliminary data.</text>
</comment>
<dbReference type="Gene3D" id="1.10.260.40">
    <property type="entry name" value="lambda repressor-like DNA-binding domains"/>
    <property type="match status" value="1"/>
</dbReference>
<keyword evidence="2" id="KW-0472">Membrane</keyword>
<dbReference type="SUPFAM" id="SSF47413">
    <property type="entry name" value="lambda repressor-like DNA-binding domains"/>
    <property type="match status" value="1"/>
</dbReference>
<dbReference type="Pfam" id="PF13413">
    <property type="entry name" value="HTH_25"/>
    <property type="match status" value="1"/>
</dbReference>
<dbReference type="GO" id="GO:0003677">
    <property type="term" value="F:DNA binding"/>
    <property type="evidence" value="ECO:0007669"/>
    <property type="project" value="InterPro"/>
</dbReference>
<dbReference type="CDD" id="cd00093">
    <property type="entry name" value="HTH_XRE"/>
    <property type="match status" value="1"/>
</dbReference>
<protein>
    <recommendedName>
        <fullName evidence="3">HTH cro/C1-type domain-containing protein</fullName>
    </recommendedName>
</protein>
<evidence type="ECO:0000259" key="3">
    <source>
        <dbReference type="PROSITE" id="PS50943"/>
    </source>
</evidence>
<evidence type="ECO:0000313" key="5">
    <source>
        <dbReference type="Proteomes" id="UP000185860"/>
    </source>
</evidence>
<dbReference type="PANTHER" id="PTHR34475:SF1">
    <property type="entry name" value="CYTOSKELETON PROTEIN RODZ"/>
    <property type="match status" value="1"/>
</dbReference>
<organism evidence="4 5">
    <name type="scientific">[Phormidium ambiguum] IAM M-71</name>
    <dbReference type="NCBI Taxonomy" id="454136"/>
    <lineage>
        <taxon>Bacteria</taxon>
        <taxon>Bacillati</taxon>
        <taxon>Cyanobacteriota</taxon>
        <taxon>Cyanophyceae</taxon>
        <taxon>Oscillatoriophycideae</taxon>
        <taxon>Aerosakkonematales</taxon>
        <taxon>Aerosakkonemataceae</taxon>
        <taxon>Floridanema</taxon>
    </lineage>
</organism>